<evidence type="ECO:0000256" key="2">
    <source>
        <dbReference type="SAM" id="MobiDB-lite"/>
    </source>
</evidence>
<feature type="transmembrane region" description="Helical" evidence="3">
    <location>
        <begin position="12"/>
        <end position="30"/>
    </location>
</feature>
<dbReference type="EMBL" id="NEDP02076631">
    <property type="protein sequence ID" value="OWF36372.1"/>
    <property type="molecule type" value="Genomic_DNA"/>
</dbReference>
<evidence type="ECO:0000256" key="3">
    <source>
        <dbReference type="SAM" id="Phobius"/>
    </source>
</evidence>
<feature type="region of interest" description="Disordered" evidence="2">
    <location>
        <begin position="234"/>
        <end position="254"/>
    </location>
</feature>
<protein>
    <submittedName>
        <fullName evidence="5">Tudor and KH domain-containing protein</fullName>
    </submittedName>
</protein>
<dbReference type="InterPro" id="IPR035437">
    <property type="entry name" value="SNase_OB-fold_sf"/>
</dbReference>
<dbReference type="PROSITE" id="PS50304">
    <property type="entry name" value="TUDOR"/>
    <property type="match status" value="1"/>
</dbReference>
<dbReference type="InterPro" id="IPR002999">
    <property type="entry name" value="Tudor"/>
</dbReference>
<organism evidence="5 6">
    <name type="scientific">Mizuhopecten yessoensis</name>
    <name type="common">Japanese scallop</name>
    <name type="synonym">Patinopecten yessoensis</name>
    <dbReference type="NCBI Taxonomy" id="6573"/>
    <lineage>
        <taxon>Eukaryota</taxon>
        <taxon>Metazoa</taxon>
        <taxon>Spiralia</taxon>
        <taxon>Lophotrochozoa</taxon>
        <taxon>Mollusca</taxon>
        <taxon>Bivalvia</taxon>
        <taxon>Autobranchia</taxon>
        <taxon>Pteriomorphia</taxon>
        <taxon>Pectinida</taxon>
        <taxon>Pectinoidea</taxon>
        <taxon>Pectinidae</taxon>
        <taxon>Mizuhopecten</taxon>
    </lineage>
</organism>
<dbReference type="GO" id="GO:0005739">
    <property type="term" value="C:mitochondrion"/>
    <property type="evidence" value="ECO:0007669"/>
    <property type="project" value="UniProtKB-ARBA"/>
</dbReference>
<keyword evidence="1" id="KW-0694">RNA-binding</keyword>
<dbReference type="GO" id="GO:0043186">
    <property type="term" value="C:P granule"/>
    <property type="evidence" value="ECO:0007669"/>
    <property type="project" value="TreeGrafter"/>
</dbReference>
<dbReference type="PANTHER" id="PTHR22948">
    <property type="entry name" value="TUDOR DOMAIN CONTAINING PROTEIN"/>
    <property type="match status" value="1"/>
</dbReference>
<gene>
    <name evidence="5" type="ORF">KP79_PYT23268</name>
</gene>
<dbReference type="Gene3D" id="2.40.50.90">
    <property type="match status" value="1"/>
</dbReference>
<dbReference type="AlphaFoldDB" id="A0A210PIR7"/>
<feature type="domain" description="Tudor" evidence="4">
    <location>
        <begin position="318"/>
        <end position="376"/>
    </location>
</feature>
<dbReference type="Proteomes" id="UP000242188">
    <property type="component" value="Unassembled WGS sequence"/>
</dbReference>
<dbReference type="GO" id="GO:0007283">
    <property type="term" value="P:spermatogenesis"/>
    <property type="evidence" value="ECO:0007669"/>
    <property type="project" value="TreeGrafter"/>
</dbReference>
<dbReference type="SMART" id="SM00333">
    <property type="entry name" value="TUDOR"/>
    <property type="match status" value="1"/>
</dbReference>
<dbReference type="SMART" id="SM00322">
    <property type="entry name" value="KH"/>
    <property type="match status" value="2"/>
</dbReference>
<name>A0A210PIR7_MIZYE</name>
<dbReference type="GO" id="GO:0034587">
    <property type="term" value="P:piRNA processing"/>
    <property type="evidence" value="ECO:0007669"/>
    <property type="project" value="TreeGrafter"/>
</dbReference>
<keyword evidence="3" id="KW-1133">Transmembrane helix</keyword>
<dbReference type="SUPFAM" id="SSF54791">
    <property type="entry name" value="Eukaryotic type KH-domain (KH-domain type I)"/>
    <property type="match status" value="2"/>
</dbReference>
<dbReference type="InterPro" id="IPR050621">
    <property type="entry name" value="Tudor_domain_containing"/>
</dbReference>
<evidence type="ECO:0000259" key="4">
    <source>
        <dbReference type="PROSITE" id="PS50304"/>
    </source>
</evidence>
<dbReference type="InterPro" id="IPR036612">
    <property type="entry name" value="KH_dom_type_1_sf"/>
</dbReference>
<dbReference type="InterPro" id="IPR004087">
    <property type="entry name" value="KH_dom"/>
</dbReference>
<comment type="caution">
    <text evidence="5">The sequence shown here is derived from an EMBL/GenBank/DDBJ whole genome shotgun (WGS) entry which is preliminary data.</text>
</comment>
<feature type="compositionally biased region" description="Polar residues" evidence="2">
    <location>
        <begin position="244"/>
        <end position="254"/>
    </location>
</feature>
<dbReference type="PANTHER" id="PTHR22948:SF29">
    <property type="entry name" value="FI02030P-RELATED"/>
    <property type="match status" value="1"/>
</dbReference>
<keyword evidence="3" id="KW-0812">Transmembrane</keyword>
<dbReference type="GO" id="GO:0003723">
    <property type="term" value="F:RNA binding"/>
    <property type="evidence" value="ECO:0007669"/>
    <property type="project" value="UniProtKB-UniRule"/>
</dbReference>
<dbReference type="PROSITE" id="PS50084">
    <property type="entry name" value="KH_TYPE_1"/>
    <property type="match status" value="2"/>
</dbReference>
<dbReference type="OrthoDB" id="9995375at2759"/>
<sequence>MTMNLDLSIRSKVILTLGVPATCLLLYWLLRNQDEEDDDEDQQRVTTSRQTVIEVMVPSKAVGPLIGRQGANIKKLQNQTGTMICFRDDSKRDSGEDRVLVIRGSTDQAQEAELLVRKTINEMPTLLTEEIQVPVKALGRIIGRNGDSIRQISRSSNARVYIDRAREEPRDITKKVSIIGSREQIDIAKSLIEEKVDEEEIFRAKAAVIAANREQRNKQASGSIRRTGHVLTNAEKHSNDQEGIPTNPSSPQKHVSLTTHVKEWPNKEYIEVYVSSVADPQHFWVQIISTNAIHLDELVQRMSSLYNTDHYKNLSDDQYLVGDFVAALYEQDNSWYRARVMGIEGSQLDLYFLDYGDSGYSHISNVRLLRDDFLLLPFQAVQCCLAQVKAKGEDWTEDDVNHFEDITYAAKWKVLMAKRIGTKCEGDGETTQIVQLIDTNSPVDIHVSHEMVQSGFAEWDIK</sequence>
<dbReference type="Gene3D" id="2.30.30.140">
    <property type="match status" value="1"/>
</dbReference>
<dbReference type="SUPFAM" id="SSF63748">
    <property type="entry name" value="Tudor/PWWP/MBT"/>
    <property type="match status" value="1"/>
</dbReference>
<dbReference type="Pfam" id="PF00567">
    <property type="entry name" value="TUDOR"/>
    <property type="match status" value="1"/>
</dbReference>
<evidence type="ECO:0000313" key="6">
    <source>
        <dbReference type="Proteomes" id="UP000242188"/>
    </source>
</evidence>
<accession>A0A210PIR7</accession>
<dbReference type="STRING" id="6573.A0A210PIR7"/>
<evidence type="ECO:0000256" key="1">
    <source>
        <dbReference type="PROSITE-ProRule" id="PRU00117"/>
    </source>
</evidence>
<evidence type="ECO:0000313" key="5">
    <source>
        <dbReference type="EMBL" id="OWF36372.1"/>
    </source>
</evidence>
<reference evidence="5 6" key="1">
    <citation type="journal article" date="2017" name="Nat. Ecol. Evol.">
        <title>Scallop genome provides insights into evolution of bilaterian karyotype and development.</title>
        <authorList>
            <person name="Wang S."/>
            <person name="Zhang J."/>
            <person name="Jiao W."/>
            <person name="Li J."/>
            <person name="Xun X."/>
            <person name="Sun Y."/>
            <person name="Guo X."/>
            <person name="Huan P."/>
            <person name="Dong B."/>
            <person name="Zhang L."/>
            <person name="Hu X."/>
            <person name="Sun X."/>
            <person name="Wang J."/>
            <person name="Zhao C."/>
            <person name="Wang Y."/>
            <person name="Wang D."/>
            <person name="Huang X."/>
            <person name="Wang R."/>
            <person name="Lv J."/>
            <person name="Li Y."/>
            <person name="Zhang Z."/>
            <person name="Liu B."/>
            <person name="Lu W."/>
            <person name="Hui Y."/>
            <person name="Liang J."/>
            <person name="Zhou Z."/>
            <person name="Hou R."/>
            <person name="Li X."/>
            <person name="Liu Y."/>
            <person name="Li H."/>
            <person name="Ning X."/>
            <person name="Lin Y."/>
            <person name="Zhao L."/>
            <person name="Xing Q."/>
            <person name="Dou J."/>
            <person name="Li Y."/>
            <person name="Mao J."/>
            <person name="Guo H."/>
            <person name="Dou H."/>
            <person name="Li T."/>
            <person name="Mu C."/>
            <person name="Jiang W."/>
            <person name="Fu Q."/>
            <person name="Fu X."/>
            <person name="Miao Y."/>
            <person name="Liu J."/>
            <person name="Yu Q."/>
            <person name="Li R."/>
            <person name="Liao H."/>
            <person name="Li X."/>
            <person name="Kong Y."/>
            <person name="Jiang Z."/>
            <person name="Chourrout D."/>
            <person name="Li R."/>
            <person name="Bao Z."/>
        </authorList>
    </citation>
    <scope>NUCLEOTIDE SEQUENCE [LARGE SCALE GENOMIC DNA]</scope>
    <source>
        <strain evidence="5 6">PY_sf001</strain>
    </source>
</reference>
<dbReference type="InterPro" id="IPR004088">
    <property type="entry name" value="KH_dom_type_1"/>
</dbReference>
<proteinExistence type="predicted"/>
<dbReference type="Gene3D" id="3.30.1370.10">
    <property type="entry name" value="K Homology domain, type 1"/>
    <property type="match status" value="2"/>
</dbReference>
<keyword evidence="6" id="KW-1185">Reference proteome</keyword>
<dbReference type="GO" id="GO:0030719">
    <property type="term" value="P:P granule organization"/>
    <property type="evidence" value="ECO:0007669"/>
    <property type="project" value="TreeGrafter"/>
</dbReference>
<dbReference type="Pfam" id="PF00013">
    <property type="entry name" value="KH_1"/>
    <property type="match status" value="2"/>
</dbReference>
<keyword evidence="3" id="KW-0472">Membrane</keyword>